<name>A0ABQ0DK47_9EUKA</name>
<keyword evidence="2" id="KW-1185">Reference proteome</keyword>
<dbReference type="Proteomes" id="UP001628156">
    <property type="component" value="Unassembled WGS sequence"/>
</dbReference>
<reference evidence="1 2" key="1">
    <citation type="journal article" date="2019" name="PLoS Negl. Trop. Dis.">
        <title>Whole genome sequencing of Entamoeba nuttalli reveals mammalian host-related molecular signatures and a novel octapeptide-repeat surface protein.</title>
        <authorList>
            <person name="Tanaka M."/>
            <person name="Makiuchi T."/>
            <person name="Komiyama T."/>
            <person name="Shiina T."/>
            <person name="Osaki K."/>
            <person name="Tachibana H."/>
        </authorList>
    </citation>
    <scope>NUCLEOTIDE SEQUENCE [LARGE SCALE GENOMIC DNA]</scope>
    <source>
        <strain evidence="1 2">P19-061405</strain>
    </source>
</reference>
<protein>
    <submittedName>
        <fullName evidence="1">Uncharacterized protein</fullName>
    </submittedName>
</protein>
<evidence type="ECO:0000313" key="1">
    <source>
        <dbReference type="EMBL" id="GAB1223238.1"/>
    </source>
</evidence>
<evidence type="ECO:0000313" key="2">
    <source>
        <dbReference type="Proteomes" id="UP001628156"/>
    </source>
</evidence>
<accession>A0ABQ0DK47</accession>
<sequence>MSDFVEKKESHKKERWETIEHIVNDIVNEGSIEELERMKEYIKEKIKEFHYTQEINKVQELYSDKKYNGPTIDPHHKSDDGRSWFNYKGNNIVVIDLNKYSCPDANPNTIQEFNLNGKVYYVTFVYSYSSILTLDKADQLLIWQPPNTHIMKINLTIPFWWKDDLFPYIVEHRSYSPSNESNENSSLSIQDLVDSTFLVNSSELEDSIDIPILVPIPVVKNRSCYSVLYYDYWPSNSYQNILQFIISSNLS</sequence>
<dbReference type="EMBL" id="BAAFRS010000139">
    <property type="protein sequence ID" value="GAB1223238.1"/>
    <property type="molecule type" value="Genomic_DNA"/>
</dbReference>
<gene>
    <name evidence="1" type="ORF">ENUP19_0139G0025</name>
</gene>
<comment type="caution">
    <text evidence="1">The sequence shown here is derived from an EMBL/GenBank/DDBJ whole genome shotgun (WGS) entry which is preliminary data.</text>
</comment>
<proteinExistence type="predicted"/>
<organism evidence="1 2">
    <name type="scientific">Entamoeba nuttalli</name>
    <dbReference type="NCBI Taxonomy" id="412467"/>
    <lineage>
        <taxon>Eukaryota</taxon>
        <taxon>Amoebozoa</taxon>
        <taxon>Evosea</taxon>
        <taxon>Archamoebae</taxon>
        <taxon>Mastigamoebida</taxon>
        <taxon>Entamoebidae</taxon>
        <taxon>Entamoeba</taxon>
    </lineage>
</organism>